<name>A0A165QIJ1_9AGAM</name>
<reference evidence="8 9" key="1">
    <citation type="journal article" date="2016" name="Mol. Biol. Evol.">
        <title>Comparative Genomics of Early-Diverging Mushroom-Forming Fungi Provides Insights into the Origins of Lignocellulose Decay Capabilities.</title>
        <authorList>
            <person name="Nagy L.G."/>
            <person name="Riley R."/>
            <person name="Tritt A."/>
            <person name="Adam C."/>
            <person name="Daum C."/>
            <person name="Floudas D."/>
            <person name="Sun H."/>
            <person name="Yadav J.S."/>
            <person name="Pangilinan J."/>
            <person name="Larsson K.H."/>
            <person name="Matsuura K."/>
            <person name="Barry K."/>
            <person name="Labutti K."/>
            <person name="Kuo R."/>
            <person name="Ohm R.A."/>
            <person name="Bhattacharya S.S."/>
            <person name="Shirouzu T."/>
            <person name="Yoshinaga Y."/>
            <person name="Martin F.M."/>
            <person name="Grigoriev I.V."/>
            <person name="Hibbett D.S."/>
        </authorList>
    </citation>
    <scope>NUCLEOTIDE SEQUENCE [LARGE SCALE GENOMIC DNA]</scope>
    <source>
        <strain evidence="8 9">HHB14362 ss-1</strain>
    </source>
</reference>
<gene>
    <name evidence="8" type="ORF">NEOLEDRAFT_1137936</name>
</gene>
<evidence type="ECO:0000256" key="6">
    <source>
        <dbReference type="SAM" id="SignalP"/>
    </source>
</evidence>
<keyword evidence="9" id="KW-1185">Reference proteome</keyword>
<feature type="domain" description="TM7S3/TM198-like" evidence="7">
    <location>
        <begin position="95"/>
        <end position="291"/>
    </location>
</feature>
<evidence type="ECO:0000256" key="4">
    <source>
        <dbReference type="ARBA" id="ARBA00023136"/>
    </source>
</evidence>
<feature type="signal peptide" evidence="6">
    <location>
        <begin position="1"/>
        <end position="32"/>
    </location>
</feature>
<dbReference type="InterPro" id="IPR025256">
    <property type="entry name" value="TM7S3/TM198-like_dom"/>
</dbReference>
<accession>A0A165QIJ1</accession>
<evidence type="ECO:0000313" key="9">
    <source>
        <dbReference type="Proteomes" id="UP000076761"/>
    </source>
</evidence>
<keyword evidence="2 5" id="KW-0812">Transmembrane</keyword>
<organism evidence="8 9">
    <name type="scientific">Neolentinus lepideus HHB14362 ss-1</name>
    <dbReference type="NCBI Taxonomy" id="1314782"/>
    <lineage>
        <taxon>Eukaryota</taxon>
        <taxon>Fungi</taxon>
        <taxon>Dikarya</taxon>
        <taxon>Basidiomycota</taxon>
        <taxon>Agaricomycotina</taxon>
        <taxon>Agaricomycetes</taxon>
        <taxon>Gloeophyllales</taxon>
        <taxon>Gloeophyllaceae</taxon>
        <taxon>Neolentinus</taxon>
    </lineage>
</organism>
<evidence type="ECO:0000256" key="3">
    <source>
        <dbReference type="ARBA" id="ARBA00022989"/>
    </source>
</evidence>
<dbReference type="GO" id="GO:0016020">
    <property type="term" value="C:membrane"/>
    <property type="evidence" value="ECO:0007669"/>
    <property type="project" value="UniProtKB-SubCell"/>
</dbReference>
<dbReference type="InParanoid" id="A0A165QIJ1"/>
<protein>
    <recommendedName>
        <fullName evidence="7">TM7S3/TM198-like domain-containing protein</fullName>
    </recommendedName>
</protein>
<dbReference type="Pfam" id="PF13886">
    <property type="entry name" value="TM7S3_TM198"/>
    <property type="match status" value="1"/>
</dbReference>
<dbReference type="AlphaFoldDB" id="A0A165QIJ1"/>
<evidence type="ECO:0000313" key="8">
    <source>
        <dbReference type="EMBL" id="KZT22480.1"/>
    </source>
</evidence>
<feature type="transmembrane region" description="Helical" evidence="5">
    <location>
        <begin position="142"/>
        <end position="161"/>
    </location>
</feature>
<sequence length="336" mass="36009">MPGRHSGASRFSLLLFFVKIFLVLNLVKPSWAIPPLPYILNATPALFRRSTVVENRDGQIVVIDSDSLQFITQGPASDGSGSGFNAAAVIWVLFTFVNGVPLTIAGIRGSRISTAAAAGLAFAACGWAAMINTMGVPDIGDVALTLIVLGMYAGGFMLGLFSFARTGCIALLCLEGGAAVGIRAVIMKDDLLISTYVVNWVLVVLTIVASGLLSLFKQRIAILLSVASCGTFLTGLGIDLILHKQDGMSRGLRFLFDRNSAHLADLIGNGYYPTLSTTILIGISLAVIPIAAFAQHKIFTKPFYPTDSEDEETLEDLRRRTVSKFFDKPPPSRFSM</sequence>
<feature type="transmembrane region" description="Helical" evidence="5">
    <location>
        <begin position="271"/>
        <end position="294"/>
    </location>
</feature>
<dbReference type="Proteomes" id="UP000076761">
    <property type="component" value="Unassembled WGS sequence"/>
</dbReference>
<evidence type="ECO:0000256" key="1">
    <source>
        <dbReference type="ARBA" id="ARBA00004141"/>
    </source>
</evidence>
<feature type="chain" id="PRO_5007864983" description="TM7S3/TM198-like domain-containing protein" evidence="6">
    <location>
        <begin position="33"/>
        <end position="336"/>
    </location>
</feature>
<dbReference type="EMBL" id="KV425595">
    <property type="protein sequence ID" value="KZT22480.1"/>
    <property type="molecule type" value="Genomic_DNA"/>
</dbReference>
<dbReference type="OrthoDB" id="3359595at2759"/>
<feature type="transmembrane region" description="Helical" evidence="5">
    <location>
        <begin position="168"/>
        <end position="186"/>
    </location>
</feature>
<feature type="transmembrane region" description="Helical" evidence="5">
    <location>
        <begin position="112"/>
        <end position="130"/>
    </location>
</feature>
<evidence type="ECO:0000256" key="2">
    <source>
        <dbReference type="ARBA" id="ARBA00022692"/>
    </source>
</evidence>
<keyword evidence="6" id="KW-0732">Signal</keyword>
<keyword evidence="4 5" id="KW-0472">Membrane</keyword>
<evidence type="ECO:0000256" key="5">
    <source>
        <dbReference type="SAM" id="Phobius"/>
    </source>
</evidence>
<evidence type="ECO:0000259" key="7">
    <source>
        <dbReference type="Pfam" id="PF13886"/>
    </source>
</evidence>
<comment type="subcellular location">
    <subcellularLocation>
        <location evidence="1">Membrane</location>
        <topology evidence="1">Multi-pass membrane protein</topology>
    </subcellularLocation>
</comment>
<feature type="transmembrane region" description="Helical" evidence="5">
    <location>
        <begin position="220"/>
        <end position="242"/>
    </location>
</feature>
<feature type="transmembrane region" description="Helical" evidence="5">
    <location>
        <begin position="84"/>
        <end position="105"/>
    </location>
</feature>
<proteinExistence type="predicted"/>
<keyword evidence="3 5" id="KW-1133">Transmembrane helix</keyword>
<feature type="transmembrane region" description="Helical" evidence="5">
    <location>
        <begin position="192"/>
        <end position="213"/>
    </location>
</feature>